<sequence>MRQIAISTALLYAIWLLLSGHYTGLLLTLGFLSALGASLIAARMGVLDEEGLPMQILVRLPKVTLWLIWEILKSNYGVVKVILNPKLAQPQMVSVKASQKTVAGLVTHANFITLTPGTVSVDVDEDKNIILVHGLTDEFAAACLEPEMDERVSGLEGPSQ</sequence>
<evidence type="ECO:0000313" key="7">
    <source>
        <dbReference type="EMBL" id="MBL6762051.1"/>
    </source>
</evidence>
<dbReference type="GO" id="GO:0005886">
    <property type="term" value="C:plasma membrane"/>
    <property type="evidence" value="ECO:0007669"/>
    <property type="project" value="UniProtKB-SubCell"/>
</dbReference>
<dbReference type="GO" id="GO:0008324">
    <property type="term" value="F:monoatomic cation transmembrane transporter activity"/>
    <property type="evidence" value="ECO:0007669"/>
    <property type="project" value="InterPro"/>
</dbReference>
<keyword evidence="3" id="KW-1003">Cell membrane</keyword>
<evidence type="ECO:0000256" key="2">
    <source>
        <dbReference type="ARBA" id="ARBA00006228"/>
    </source>
</evidence>
<name>A0A937HNQ9_9PROT</name>
<reference evidence="7" key="1">
    <citation type="submission" date="2020-10" db="EMBL/GenBank/DDBJ databases">
        <title>Microbiome of the Black Sea water column analyzed by genome centric metagenomics.</title>
        <authorList>
            <person name="Cabello-Yeves P.J."/>
            <person name="Callieri C."/>
            <person name="Picazo A."/>
            <person name="Mehrshad M."/>
            <person name="Haro-Moreno J.M."/>
            <person name="Roda-Garcia J."/>
            <person name="Dzembekova N."/>
            <person name="Slabakova V."/>
            <person name="Slabakova N."/>
            <person name="Moncheva S."/>
            <person name="Rodriguez-Valera F."/>
        </authorList>
    </citation>
    <scope>NUCLEOTIDE SEQUENCE</scope>
    <source>
        <strain evidence="7">BS307-5m-G5</strain>
    </source>
</reference>
<comment type="subcellular location">
    <subcellularLocation>
        <location evidence="1">Cell membrane</location>
        <topology evidence="1">Multi-pass membrane protein</topology>
    </subcellularLocation>
</comment>
<dbReference type="Proteomes" id="UP000785783">
    <property type="component" value="Unassembled WGS sequence"/>
</dbReference>
<dbReference type="PANTHER" id="PTHR34584">
    <property type="entry name" value="NA(+)/H(+) ANTIPORTER SUBUNIT E1"/>
    <property type="match status" value="1"/>
</dbReference>
<keyword evidence="4" id="KW-0812">Transmembrane</keyword>
<evidence type="ECO:0000256" key="4">
    <source>
        <dbReference type="ARBA" id="ARBA00022692"/>
    </source>
</evidence>
<proteinExistence type="inferred from homology"/>
<evidence type="ECO:0000256" key="1">
    <source>
        <dbReference type="ARBA" id="ARBA00004651"/>
    </source>
</evidence>
<gene>
    <name evidence="7" type="ORF">ISQ19_05060</name>
</gene>
<dbReference type="PANTHER" id="PTHR34584:SF1">
    <property type="entry name" value="NA(+)_H(+) ANTIPORTER SUBUNIT E1"/>
    <property type="match status" value="1"/>
</dbReference>
<comment type="caution">
    <text evidence="7">The sequence shown here is derived from an EMBL/GenBank/DDBJ whole genome shotgun (WGS) entry which is preliminary data.</text>
</comment>
<evidence type="ECO:0000313" key="8">
    <source>
        <dbReference type="Proteomes" id="UP000785783"/>
    </source>
</evidence>
<dbReference type="InterPro" id="IPR002758">
    <property type="entry name" value="Cation_antiport_E"/>
</dbReference>
<organism evidence="7 8">
    <name type="scientific">PS1 clade bacterium</name>
    <dbReference type="NCBI Taxonomy" id="2175152"/>
    <lineage>
        <taxon>Bacteria</taxon>
        <taxon>Pseudomonadati</taxon>
        <taxon>Pseudomonadota</taxon>
        <taxon>Alphaproteobacteria</taxon>
        <taxon>PS1 clade</taxon>
    </lineage>
</organism>
<protein>
    <submittedName>
        <fullName evidence="7">Na+/H+ antiporter subunit E</fullName>
    </submittedName>
</protein>
<evidence type="ECO:0000256" key="5">
    <source>
        <dbReference type="ARBA" id="ARBA00022989"/>
    </source>
</evidence>
<evidence type="ECO:0000256" key="3">
    <source>
        <dbReference type="ARBA" id="ARBA00022475"/>
    </source>
</evidence>
<dbReference type="AlphaFoldDB" id="A0A937HNQ9"/>
<keyword evidence="5" id="KW-1133">Transmembrane helix</keyword>
<dbReference type="Pfam" id="PF01899">
    <property type="entry name" value="MNHE"/>
    <property type="match status" value="1"/>
</dbReference>
<comment type="similarity">
    <text evidence="2">Belongs to the CPA3 antiporters (TC 2.A.63) subunit E family.</text>
</comment>
<keyword evidence="6" id="KW-0472">Membrane</keyword>
<accession>A0A937HNQ9</accession>
<dbReference type="EMBL" id="JADHOK010000064">
    <property type="protein sequence ID" value="MBL6762051.1"/>
    <property type="molecule type" value="Genomic_DNA"/>
</dbReference>
<evidence type="ECO:0000256" key="6">
    <source>
        <dbReference type="ARBA" id="ARBA00023136"/>
    </source>
</evidence>